<evidence type="ECO:0000313" key="4">
    <source>
        <dbReference type="Proteomes" id="UP000198323"/>
    </source>
</evidence>
<feature type="region of interest" description="Disordered" evidence="1">
    <location>
        <begin position="76"/>
        <end position="103"/>
    </location>
</feature>
<dbReference type="PRINTS" id="PR01407">
    <property type="entry name" value="BUTYPHLNCDUF"/>
</dbReference>
<dbReference type="OrthoDB" id="6105938at2759"/>
<comment type="caution">
    <text evidence="3">The sequence shown here is derived from an EMBL/GenBank/DDBJ whole genome shotgun (WGS) entry which is preliminary data.</text>
</comment>
<dbReference type="SUPFAM" id="SSF49899">
    <property type="entry name" value="Concanavalin A-like lectins/glucanases"/>
    <property type="match status" value="1"/>
</dbReference>
<reference evidence="3 4" key="1">
    <citation type="submission" date="2016-07" db="EMBL/GenBank/DDBJ databases">
        <title>Disparate Historic Effective Population Sizes Predicted by Modern Levels of Genome Diversity for the Scaled Quail (Callipepla squamata) and the Northern Bobwhite (Colinus virginianus): Inferences from First and Second Generation Draft Genome Assemblies for Sympatric New World Quail.</title>
        <authorList>
            <person name="Oldeschulte D.L."/>
            <person name="Halley Y.A."/>
            <person name="Bhattarai E.K."/>
            <person name="Brashear W.A."/>
            <person name="Hill J."/>
            <person name="Metz R.P."/>
            <person name="Johnson C.D."/>
            <person name="Rollins D."/>
            <person name="Peterson M.J."/>
            <person name="Bickhart D.M."/>
            <person name="Decker J.E."/>
            <person name="Seabury C.M."/>
        </authorList>
    </citation>
    <scope>NUCLEOTIDE SEQUENCE [LARGE SCALE GENOMIC DNA]</scope>
    <source>
        <strain evidence="3 4">Texas</strain>
        <tissue evidence="3">Leg muscle</tissue>
    </source>
</reference>
<dbReference type="InterPro" id="IPR043136">
    <property type="entry name" value="B30.2/SPRY_sf"/>
</dbReference>
<evidence type="ECO:0000259" key="2">
    <source>
        <dbReference type="PROSITE" id="PS50188"/>
    </source>
</evidence>
<dbReference type="EMBL" id="MCFN01001950">
    <property type="protein sequence ID" value="OXB52796.1"/>
    <property type="molecule type" value="Genomic_DNA"/>
</dbReference>
<dbReference type="Pfam" id="PF13765">
    <property type="entry name" value="PRY"/>
    <property type="match status" value="1"/>
</dbReference>
<dbReference type="InterPro" id="IPR003877">
    <property type="entry name" value="SPRY_dom"/>
</dbReference>
<dbReference type="PROSITE" id="PS50188">
    <property type="entry name" value="B302_SPRY"/>
    <property type="match status" value="1"/>
</dbReference>
<dbReference type="InterPro" id="IPR050143">
    <property type="entry name" value="TRIM/RBCC"/>
</dbReference>
<dbReference type="STRING" id="9009.A0A226MC03"/>
<dbReference type="InterPro" id="IPR013320">
    <property type="entry name" value="ConA-like_dom_sf"/>
</dbReference>
<dbReference type="FunFam" id="2.60.120.920:FF:000004">
    <property type="entry name" value="Butyrophilin subfamily 1 member A1"/>
    <property type="match status" value="1"/>
</dbReference>
<feature type="compositionally biased region" description="Basic and acidic residues" evidence="1">
    <location>
        <begin position="80"/>
        <end position="103"/>
    </location>
</feature>
<accession>A0A226MC03</accession>
<organism evidence="3 4">
    <name type="scientific">Callipepla squamata</name>
    <name type="common">Scaled quail</name>
    <dbReference type="NCBI Taxonomy" id="9009"/>
    <lineage>
        <taxon>Eukaryota</taxon>
        <taxon>Metazoa</taxon>
        <taxon>Chordata</taxon>
        <taxon>Craniata</taxon>
        <taxon>Vertebrata</taxon>
        <taxon>Euteleostomi</taxon>
        <taxon>Archelosauria</taxon>
        <taxon>Archosauria</taxon>
        <taxon>Dinosauria</taxon>
        <taxon>Saurischia</taxon>
        <taxon>Theropoda</taxon>
        <taxon>Coelurosauria</taxon>
        <taxon>Aves</taxon>
        <taxon>Neognathae</taxon>
        <taxon>Galloanserae</taxon>
        <taxon>Galliformes</taxon>
        <taxon>Odontophoridae</taxon>
        <taxon>Callipepla</taxon>
    </lineage>
</organism>
<dbReference type="AlphaFoldDB" id="A0A226MC03"/>
<keyword evidence="4" id="KW-1185">Reference proteome</keyword>
<dbReference type="CDD" id="cd13733">
    <property type="entry name" value="SPRY_PRY_C-I_1"/>
    <property type="match status" value="1"/>
</dbReference>
<feature type="domain" description="B30.2/SPRY" evidence="2">
    <location>
        <begin position="97"/>
        <end position="294"/>
    </location>
</feature>
<dbReference type="PANTHER" id="PTHR24103">
    <property type="entry name" value="E3 UBIQUITIN-PROTEIN LIGASE TRIM"/>
    <property type="match status" value="1"/>
</dbReference>
<evidence type="ECO:0000313" key="3">
    <source>
        <dbReference type="EMBL" id="OXB52796.1"/>
    </source>
</evidence>
<dbReference type="InterPro" id="IPR001870">
    <property type="entry name" value="B30.2/SPRY"/>
</dbReference>
<dbReference type="InterPro" id="IPR006574">
    <property type="entry name" value="PRY"/>
</dbReference>
<dbReference type="Gene3D" id="2.60.120.920">
    <property type="match status" value="1"/>
</dbReference>
<evidence type="ECO:0000256" key="1">
    <source>
        <dbReference type="SAM" id="MobiDB-lite"/>
    </source>
</evidence>
<feature type="region of interest" description="Disordered" evidence="1">
    <location>
        <begin position="13"/>
        <end position="32"/>
    </location>
</feature>
<dbReference type="Proteomes" id="UP000198323">
    <property type="component" value="Unassembled WGS sequence"/>
</dbReference>
<gene>
    <name evidence="3" type="ORF">ASZ78_009220</name>
</gene>
<protein>
    <recommendedName>
        <fullName evidence="2">B30.2/SPRY domain-containing protein</fullName>
    </recommendedName>
</protein>
<dbReference type="InterPro" id="IPR003879">
    <property type="entry name" value="Butyrophylin_SPRY"/>
</dbReference>
<dbReference type="Pfam" id="PF00622">
    <property type="entry name" value="SPRY"/>
    <property type="match status" value="1"/>
</dbReference>
<sequence length="300" mass="33377">MVSFLSPSVLAETLKEEKGPRPDNVMSSMKGGGAHAAQKLGAAVPQAQLVLVHHVSYTSCLAQIVMSVSSFSTSFSEELQGQRRESDDGGKGSLEKENETLEKENELRYAQRYKVDVTLDADTAHPRLEVSEDGKSVTDTGVIRKVPSKEERFDSHTFLLAKEGYTSGMYYWEVDVGKKRNWNLGVAQETVTRKETVALSPKNGFWVIGLAGGQEYWAQTDPHTCLTVRGRPQKIGIFLDISANKLSFFSVHQKKMLYTFTSVNQHSQNVRLFPFFSTGSAATNSDTEPLRIPKEFDDDK</sequence>
<name>A0A226MC03_CALSU</name>
<proteinExistence type="predicted"/>
<dbReference type="SMART" id="SM00449">
    <property type="entry name" value="SPRY"/>
    <property type="match status" value="1"/>
</dbReference>
<dbReference type="SMART" id="SM00589">
    <property type="entry name" value="PRY"/>
    <property type="match status" value="1"/>
</dbReference>